<evidence type="ECO:0000313" key="2">
    <source>
        <dbReference type="Proteomes" id="UP000033774"/>
    </source>
</evidence>
<dbReference type="OrthoDB" id="9936921at2"/>
<sequence>MRLARLRLKEGKRIEAGQALRVALLAGQVIPGAMLPRLRLGLDLYPVLDADTRQLVQRQVRLVWVLSPKEIPPLLTVQAYIPVITEALAAVTPADEQQFRRINQLDRTP</sequence>
<comment type="caution">
    <text evidence="1">The sequence shown here is derived from an EMBL/GenBank/DDBJ whole genome shotgun (WGS) entry which is preliminary data.</text>
</comment>
<dbReference type="RefSeq" id="WP_045775399.1">
    <property type="nucleotide sequence ID" value="NZ_LAJY01000180.1"/>
</dbReference>
<proteinExistence type="predicted"/>
<name>A0A0F3ITL3_9PROT</name>
<reference evidence="1 2" key="1">
    <citation type="submission" date="2015-03" db="EMBL/GenBank/DDBJ databases">
        <title>Draft genome sequence of Elstera litoralis.</title>
        <authorList>
            <person name="Rahalkar M.C."/>
            <person name="Dhakephalkar P.K."/>
            <person name="Pore S.D."/>
            <person name="Arora P."/>
            <person name="Kapse N.G."/>
            <person name="Pandit P.S."/>
        </authorList>
    </citation>
    <scope>NUCLEOTIDE SEQUENCE [LARGE SCALE GENOMIC DNA]</scope>
    <source>
        <strain evidence="1 2">Dia-1</strain>
    </source>
</reference>
<protein>
    <submittedName>
        <fullName evidence="1">Uncharacterized protein</fullName>
    </submittedName>
</protein>
<evidence type="ECO:0000313" key="1">
    <source>
        <dbReference type="EMBL" id="KJV09967.1"/>
    </source>
</evidence>
<gene>
    <name evidence="1" type="ORF">VZ95_08080</name>
</gene>
<dbReference type="EMBL" id="LAJY01000180">
    <property type="protein sequence ID" value="KJV09967.1"/>
    <property type="molecule type" value="Genomic_DNA"/>
</dbReference>
<keyword evidence="2" id="KW-1185">Reference proteome</keyword>
<dbReference type="Proteomes" id="UP000033774">
    <property type="component" value="Unassembled WGS sequence"/>
</dbReference>
<accession>A0A0F3ITL3</accession>
<organism evidence="1 2">
    <name type="scientific">Elstera litoralis</name>
    <dbReference type="NCBI Taxonomy" id="552518"/>
    <lineage>
        <taxon>Bacteria</taxon>
        <taxon>Pseudomonadati</taxon>
        <taxon>Pseudomonadota</taxon>
        <taxon>Alphaproteobacteria</taxon>
        <taxon>Rhodospirillales</taxon>
        <taxon>Rhodospirillaceae</taxon>
        <taxon>Elstera</taxon>
    </lineage>
</organism>
<dbReference type="AlphaFoldDB" id="A0A0F3ITL3"/>